<evidence type="ECO:0000256" key="2">
    <source>
        <dbReference type="ARBA" id="ARBA00022692"/>
    </source>
</evidence>
<dbReference type="OrthoDB" id="419167at2759"/>
<keyword evidence="2 6" id="KW-0812">Transmembrane</keyword>
<feature type="transmembrane region" description="Helical" evidence="6">
    <location>
        <begin position="166"/>
        <end position="184"/>
    </location>
</feature>
<comment type="caution">
    <text evidence="7">The sequence shown here is derived from an EMBL/GenBank/DDBJ whole genome shotgun (WGS) entry which is preliminary data.</text>
</comment>
<protein>
    <recommendedName>
        <fullName evidence="9">Nucleotide-sugar transporter</fullName>
    </recommendedName>
</protein>
<dbReference type="PANTHER" id="PTHR10231">
    <property type="entry name" value="NUCLEOTIDE-SUGAR TRANSMEMBRANE TRANSPORTER"/>
    <property type="match status" value="1"/>
</dbReference>
<evidence type="ECO:0000256" key="1">
    <source>
        <dbReference type="ARBA" id="ARBA00004141"/>
    </source>
</evidence>
<dbReference type="GO" id="GO:0000139">
    <property type="term" value="C:Golgi membrane"/>
    <property type="evidence" value="ECO:0007669"/>
    <property type="project" value="InterPro"/>
</dbReference>
<evidence type="ECO:0000313" key="7">
    <source>
        <dbReference type="EMBL" id="GAX83866.1"/>
    </source>
</evidence>
<gene>
    <name evidence="7" type="ORF">CEUSTIGMA_g11291.t1</name>
</gene>
<reference evidence="7 8" key="1">
    <citation type="submission" date="2017-08" db="EMBL/GenBank/DDBJ databases">
        <title>Acidophilic green algal genome provides insights into adaptation to an acidic environment.</title>
        <authorList>
            <person name="Hirooka S."/>
            <person name="Hirose Y."/>
            <person name="Kanesaki Y."/>
            <person name="Higuchi S."/>
            <person name="Fujiwara T."/>
            <person name="Onuma R."/>
            <person name="Era A."/>
            <person name="Ohbayashi R."/>
            <person name="Uzuka A."/>
            <person name="Nozaki H."/>
            <person name="Yoshikawa H."/>
            <person name="Miyagishima S.Y."/>
        </authorList>
    </citation>
    <scope>NUCLEOTIDE SEQUENCE [LARGE SCALE GENOMIC DNA]</scope>
    <source>
        <strain evidence="7 8">NIES-2499</strain>
    </source>
</reference>
<evidence type="ECO:0000256" key="6">
    <source>
        <dbReference type="SAM" id="Phobius"/>
    </source>
</evidence>
<feature type="transmembrane region" description="Helical" evidence="6">
    <location>
        <begin position="32"/>
        <end position="51"/>
    </location>
</feature>
<organism evidence="7 8">
    <name type="scientific">Chlamydomonas eustigma</name>
    <dbReference type="NCBI Taxonomy" id="1157962"/>
    <lineage>
        <taxon>Eukaryota</taxon>
        <taxon>Viridiplantae</taxon>
        <taxon>Chlorophyta</taxon>
        <taxon>core chlorophytes</taxon>
        <taxon>Chlorophyceae</taxon>
        <taxon>CS clade</taxon>
        <taxon>Chlamydomonadales</taxon>
        <taxon>Chlamydomonadaceae</taxon>
        <taxon>Chlamydomonas</taxon>
    </lineage>
</organism>
<evidence type="ECO:0008006" key="9">
    <source>
        <dbReference type="Google" id="ProtNLM"/>
    </source>
</evidence>
<feature type="region of interest" description="Disordered" evidence="5">
    <location>
        <begin position="351"/>
        <end position="380"/>
    </location>
</feature>
<dbReference type="Proteomes" id="UP000232323">
    <property type="component" value="Unassembled WGS sequence"/>
</dbReference>
<sequence length="430" mass="47175">MSTKQGDIEQSPVAIAYQSSSREKASTFSGNAFKISLVVLDCAFLGMQPVLVHLSKNKQGSYSFDPVSVNFMTELAKTAFAVVTLLIFGTGRPGTPMYLSLRSFISDARHNYLLAVPAALYAVNNNIKFAMQLIFSPTTTKMLGNLKMLAIAVLMRLIMNRRFNIIQWEAVFLLVAGITINQLKNCPTGGSVEAEVPWLLAFLCTLGTVTVPSMASVYNEYALKKHMDTSVHLQNFFLYFYGACFNLAGLLCVSWWKQQTLVQMFRGQSVVTYMLIANNAAQGILASFFYKFADTILKKYSSTIATIVTAILSYFMFGHQLSINFVIGVSIVLISMHQFFTFGDKPASSVHKPLTPGGLEPSSSTGHAGMPGSSESENGRRQLIFSPSLEHITVASSSANGPLVGRSSYYIKQDAERSAKSETLQPLLPR</sequence>
<evidence type="ECO:0000256" key="4">
    <source>
        <dbReference type="ARBA" id="ARBA00023136"/>
    </source>
</evidence>
<keyword evidence="4 6" id="KW-0472">Membrane</keyword>
<feature type="transmembrane region" description="Helical" evidence="6">
    <location>
        <begin position="271"/>
        <end position="293"/>
    </location>
</feature>
<dbReference type="GO" id="GO:0015165">
    <property type="term" value="F:pyrimidine nucleotide-sugar transmembrane transporter activity"/>
    <property type="evidence" value="ECO:0007669"/>
    <property type="project" value="InterPro"/>
</dbReference>
<keyword evidence="3 6" id="KW-1133">Transmembrane helix</keyword>
<evidence type="ECO:0000313" key="8">
    <source>
        <dbReference type="Proteomes" id="UP000232323"/>
    </source>
</evidence>
<dbReference type="InterPro" id="IPR007271">
    <property type="entry name" value="Nuc_sug_transpt"/>
</dbReference>
<dbReference type="EMBL" id="BEGY01000109">
    <property type="protein sequence ID" value="GAX83866.1"/>
    <property type="molecule type" value="Genomic_DNA"/>
</dbReference>
<feature type="transmembrane region" description="Helical" evidence="6">
    <location>
        <begin position="71"/>
        <end position="91"/>
    </location>
</feature>
<dbReference type="AlphaFoldDB" id="A0A250XLF0"/>
<name>A0A250XLF0_9CHLO</name>
<evidence type="ECO:0000256" key="5">
    <source>
        <dbReference type="SAM" id="MobiDB-lite"/>
    </source>
</evidence>
<evidence type="ECO:0000256" key="3">
    <source>
        <dbReference type="ARBA" id="ARBA00022989"/>
    </source>
</evidence>
<dbReference type="Pfam" id="PF04142">
    <property type="entry name" value="Nuc_sug_transp"/>
    <property type="match status" value="1"/>
</dbReference>
<comment type="subcellular location">
    <subcellularLocation>
        <location evidence="1">Membrane</location>
        <topology evidence="1">Multi-pass membrane protein</topology>
    </subcellularLocation>
</comment>
<dbReference type="STRING" id="1157962.A0A250XLF0"/>
<feature type="transmembrane region" description="Helical" evidence="6">
    <location>
        <begin position="196"/>
        <end position="215"/>
    </location>
</feature>
<keyword evidence="8" id="KW-1185">Reference proteome</keyword>
<feature type="transmembrane region" description="Helical" evidence="6">
    <location>
        <begin position="236"/>
        <end position="256"/>
    </location>
</feature>
<accession>A0A250XLF0</accession>
<proteinExistence type="predicted"/>
<dbReference type="NCBIfam" id="TIGR00803">
    <property type="entry name" value="nst"/>
    <property type="match status" value="1"/>
</dbReference>